<name>A0A1S3ZTE7_TOBAC</name>
<proteinExistence type="predicted"/>
<accession>A0A1S3ZTE7</accession>
<dbReference type="PaxDb" id="4097-A0A1S3ZTE7"/>
<organism evidence="1">
    <name type="scientific">Nicotiana tabacum</name>
    <name type="common">Common tobacco</name>
    <dbReference type="NCBI Taxonomy" id="4097"/>
    <lineage>
        <taxon>Eukaryota</taxon>
        <taxon>Viridiplantae</taxon>
        <taxon>Streptophyta</taxon>
        <taxon>Embryophyta</taxon>
        <taxon>Tracheophyta</taxon>
        <taxon>Spermatophyta</taxon>
        <taxon>Magnoliopsida</taxon>
        <taxon>eudicotyledons</taxon>
        <taxon>Gunneridae</taxon>
        <taxon>Pentapetalae</taxon>
        <taxon>asterids</taxon>
        <taxon>lamiids</taxon>
        <taxon>Solanales</taxon>
        <taxon>Solanaceae</taxon>
        <taxon>Nicotianoideae</taxon>
        <taxon>Nicotianeae</taxon>
        <taxon>Nicotiana</taxon>
    </lineage>
</organism>
<gene>
    <name evidence="1" type="primary">LOC107790250</name>
</gene>
<evidence type="ECO:0000313" key="1">
    <source>
        <dbReference type="RefSeq" id="XP_016467642.1"/>
    </source>
</evidence>
<dbReference type="OrthoDB" id="681201at2759"/>
<dbReference type="KEGG" id="nta:107790250"/>
<dbReference type="AlphaFoldDB" id="A0A1S3ZTE7"/>
<reference evidence="1" key="1">
    <citation type="submission" date="2025-08" db="UniProtKB">
        <authorList>
            <consortium name="RefSeq"/>
        </authorList>
    </citation>
    <scope>IDENTIFICATION</scope>
</reference>
<protein>
    <submittedName>
        <fullName evidence="1">Uncharacterized protein</fullName>
    </submittedName>
</protein>
<dbReference type="RefSeq" id="XP_016467642.1">
    <property type="nucleotide sequence ID" value="XM_016612156.1"/>
</dbReference>
<sequence>MSNMWTTTTNCIREASREVLGVTNGYTGCHKRDWCRNKEFLKNVKAKKATHLILVESAIKEERRTNRECYKRAEKVETLAVTMAKNATFRHLYEELGSKGGDKRLYRLFKVEEVEGVMRKMSRGKAAGPDKILVRYLKDGGQAGLEWLSGLFNVISGRRYPMNGVGA</sequence>